<dbReference type="EMBL" id="CP016174">
    <property type="protein sequence ID" value="ANN18768.1"/>
    <property type="molecule type" value="Genomic_DNA"/>
</dbReference>
<name>A0A193C301_AMYOR</name>
<accession>A0A193C301</accession>
<dbReference type="PANTHER" id="PTHR35446:SF3">
    <property type="entry name" value="CMD DOMAIN-CONTAINING PROTEIN"/>
    <property type="match status" value="1"/>
</dbReference>
<evidence type="ECO:0000313" key="1">
    <source>
        <dbReference type="EMBL" id="ANN18768.1"/>
    </source>
</evidence>
<protein>
    <recommendedName>
        <fullName evidence="3">Carboxymuconolactone decarboxylase-like domain-containing protein</fullName>
    </recommendedName>
</protein>
<dbReference type="SUPFAM" id="SSF69118">
    <property type="entry name" value="AhpD-like"/>
    <property type="match status" value="1"/>
</dbReference>
<evidence type="ECO:0000313" key="2">
    <source>
        <dbReference type="Proteomes" id="UP000093695"/>
    </source>
</evidence>
<gene>
    <name evidence="1" type="ORF">SD37_26195</name>
</gene>
<proteinExistence type="predicted"/>
<dbReference type="Proteomes" id="UP000093695">
    <property type="component" value="Chromosome"/>
</dbReference>
<evidence type="ECO:0008006" key="3">
    <source>
        <dbReference type="Google" id="ProtNLM"/>
    </source>
</evidence>
<keyword evidence="2" id="KW-1185">Reference proteome</keyword>
<reference evidence="1 2" key="1">
    <citation type="journal article" date="2015" name="Genome Announc.">
        <title>Draft Genome Sequence of Norvancomycin-Producing Strain Amycolatopsis orientalis CPCC200066.</title>
        <authorList>
            <person name="Lei X."/>
            <person name="Yuan F."/>
            <person name="Shi Y."/>
            <person name="Li X."/>
            <person name="Wang L."/>
            <person name="Hong B."/>
        </authorList>
    </citation>
    <scope>NUCLEOTIDE SEQUENCE [LARGE SCALE GENOMIC DNA]</scope>
    <source>
        <strain evidence="1 2">B-37</strain>
    </source>
</reference>
<dbReference type="Gene3D" id="1.20.1290.10">
    <property type="entry name" value="AhpD-like"/>
    <property type="match status" value="2"/>
</dbReference>
<dbReference type="AlphaFoldDB" id="A0A193C301"/>
<dbReference type="InterPro" id="IPR029032">
    <property type="entry name" value="AhpD-like"/>
</dbReference>
<dbReference type="KEGG" id="aori:SD37_26195"/>
<dbReference type="STRING" id="31958.SD37_26195"/>
<dbReference type="PANTHER" id="PTHR35446">
    <property type="entry name" value="SI:CH211-175M2.5"/>
    <property type="match status" value="1"/>
</dbReference>
<sequence>MWITATVLNECEYCVAAHSALVLKSGVDSDVVTALWFTDEEVDDFLAAGYTKRNVMDVILGVGMKTLSNYTNHVAHTPLDPAWQGQEWKRP</sequence>
<organism evidence="1 2">
    <name type="scientific">Amycolatopsis orientalis</name>
    <name type="common">Nocardia orientalis</name>
    <dbReference type="NCBI Taxonomy" id="31958"/>
    <lineage>
        <taxon>Bacteria</taxon>
        <taxon>Bacillati</taxon>
        <taxon>Actinomycetota</taxon>
        <taxon>Actinomycetes</taxon>
        <taxon>Pseudonocardiales</taxon>
        <taxon>Pseudonocardiaceae</taxon>
        <taxon>Amycolatopsis</taxon>
    </lineage>
</organism>